<evidence type="ECO:0000256" key="4">
    <source>
        <dbReference type="ARBA" id="ARBA00011192"/>
    </source>
</evidence>
<evidence type="ECO:0000256" key="10">
    <source>
        <dbReference type="RuleBase" id="RU365070"/>
    </source>
</evidence>
<comment type="subcellular location">
    <subcellularLocation>
        <location evidence="2 10">Nucleus</location>
        <location evidence="2 10">Nucleolus</location>
    </subcellularLocation>
</comment>
<comment type="similarity">
    <text evidence="3 10">Belongs to the UTP25 family.</text>
</comment>
<dbReference type="FunFam" id="3.40.50.300:FF:002356">
    <property type="entry name" value="U3 small nucleolar RNA-associated protein 25"/>
    <property type="match status" value="1"/>
</dbReference>
<feature type="compositionally biased region" description="Low complexity" evidence="11">
    <location>
        <begin position="1"/>
        <end position="13"/>
    </location>
</feature>
<dbReference type="EMBL" id="MVGC01000069">
    <property type="protein sequence ID" value="RJE24769.1"/>
    <property type="molecule type" value="Genomic_DNA"/>
</dbReference>
<keyword evidence="9 10" id="KW-0687">Ribonucleoprotein</keyword>
<dbReference type="Pfam" id="PF22916">
    <property type="entry name" value="UTP25_NTPase-like"/>
    <property type="match status" value="1"/>
</dbReference>
<evidence type="ECO:0000256" key="11">
    <source>
        <dbReference type="SAM" id="MobiDB-lite"/>
    </source>
</evidence>
<comment type="subunit">
    <text evidence="4 10">Component of the ribosomal small subunit (SSU) processome composed of at least 40 protein subunits and snoRNA U3.</text>
</comment>
<feature type="domain" description="UTP25 NTP hydrolase-like" evidence="13">
    <location>
        <begin position="260"/>
        <end position="517"/>
    </location>
</feature>
<feature type="compositionally biased region" description="Basic and acidic residues" evidence="11">
    <location>
        <begin position="107"/>
        <end position="120"/>
    </location>
</feature>
<gene>
    <name evidence="14" type="ORF">PHISCL_02914</name>
</gene>
<evidence type="ECO:0000256" key="7">
    <source>
        <dbReference type="ARBA" id="ARBA00022552"/>
    </source>
</evidence>
<dbReference type="GO" id="GO:0032040">
    <property type="term" value="C:small-subunit processome"/>
    <property type="evidence" value="ECO:0007669"/>
    <property type="project" value="TreeGrafter"/>
</dbReference>
<dbReference type="InterPro" id="IPR027417">
    <property type="entry name" value="P-loop_NTPase"/>
</dbReference>
<feature type="compositionally biased region" description="Acidic residues" evidence="11">
    <location>
        <begin position="57"/>
        <end position="76"/>
    </location>
</feature>
<protein>
    <recommendedName>
        <fullName evidence="5 10">U3 small nucleolar RNA-associated protein 25</fullName>
        <shortName evidence="10">U3 snoRNA-associated protein 25</shortName>
    </recommendedName>
</protein>
<feature type="region of interest" description="Disordered" evidence="11">
    <location>
        <begin position="1"/>
        <end position="151"/>
    </location>
</feature>
<evidence type="ECO:0000256" key="1">
    <source>
        <dbReference type="ARBA" id="ARBA00002883"/>
    </source>
</evidence>
<name>A0A3A2ZNF4_9EURO</name>
<dbReference type="Pfam" id="PF06862">
    <property type="entry name" value="Utp25_C"/>
    <property type="match status" value="1"/>
</dbReference>
<dbReference type="AlphaFoldDB" id="A0A3A2ZNF4"/>
<feature type="compositionally biased region" description="Acidic residues" evidence="11">
    <location>
        <begin position="127"/>
        <end position="151"/>
    </location>
</feature>
<keyword evidence="7 10" id="KW-0698">rRNA processing</keyword>
<evidence type="ECO:0000256" key="3">
    <source>
        <dbReference type="ARBA" id="ARBA00009223"/>
    </source>
</evidence>
<organism evidence="14 15">
    <name type="scientific">Aspergillus sclerotialis</name>
    <dbReference type="NCBI Taxonomy" id="2070753"/>
    <lineage>
        <taxon>Eukaryota</taxon>
        <taxon>Fungi</taxon>
        <taxon>Dikarya</taxon>
        <taxon>Ascomycota</taxon>
        <taxon>Pezizomycotina</taxon>
        <taxon>Eurotiomycetes</taxon>
        <taxon>Eurotiomycetidae</taxon>
        <taxon>Eurotiales</taxon>
        <taxon>Aspergillaceae</taxon>
        <taxon>Aspergillus</taxon>
        <taxon>Aspergillus subgen. Polypaecilum</taxon>
    </lineage>
</organism>
<feature type="compositionally biased region" description="Basic residues" evidence="11">
    <location>
        <begin position="16"/>
        <end position="25"/>
    </location>
</feature>
<dbReference type="Gene3D" id="3.40.50.300">
    <property type="entry name" value="P-loop containing nucleotide triphosphate hydrolases"/>
    <property type="match status" value="1"/>
</dbReference>
<comment type="caution">
    <text evidence="14">The sequence shown here is derived from an EMBL/GenBank/DDBJ whole genome shotgun (WGS) entry which is preliminary data.</text>
</comment>
<keyword evidence="8 10" id="KW-0539">Nucleus</keyword>
<dbReference type="InterPro" id="IPR053940">
    <property type="entry name" value="UTP25_NTPase-like"/>
</dbReference>
<comment type="function">
    <text evidence="1 10">DEAD-box RNA helicase-like protein required for pre-18S rRNA processing, specifically at sites A0, A1, and A2.</text>
</comment>
<dbReference type="GO" id="GO:0034511">
    <property type="term" value="F:U3 snoRNA binding"/>
    <property type="evidence" value="ECO:0007669"/>
    <property type="project" value="InterPro"/>
</dbReference>
<dbReference type="GO" id="GO:0000462">
    <property type="term" value="P:maturation of SSU-rRNA from tricistronic rRNA transcript (SSU-rRNA, 5.8S rRNA, LSU-rRNA)"/>
    <property type="evidence" value="ECO:0007669"/>
    <property type="project" value="TreeGrafter"/>
</dbReference>
<dbReference type="OrthoDB" id="10264378at2759"/>
<dbReference type="Proteomes" id="UP000266188">
    <property type="component" value="Unassembled WGS sequence"/>
</dbReference>
<evidence type="ECO:0000259" key="13">
    <source>
        <dbReference type="Pfam" id="PF22916"/>
    </source>
</evidence>
<evidence type="ECO:0000313" key="14">
    <source>
        <dbReference type="EMBL" id="RJE24769.1"/>
    </source>
</evidence>
<sequence length="728" mass="82496">MPPSRSKGGKSFSGRGGRHRGRQNKKNAFPTSRVENIESSDSSAEEEDDYENQRDDDPGDEEALDDASSESDEEDQQTGQPYNELLQLLHANNDSKGPARKKRKIDHRYAEERDKTRDDTPTATAENGDDPAAGDELQDQTPSDEEENVEEIGVDGADEDEEDASDPFEAHFAISDEAEMSKKVRAAGENKWNHVKKELVDRLKLVRAVPATNEDNVPLLPIMKDMTNVKLKKKLVAPARGSIPNIEGDGQFLAPYIFDYQDILYGSRTTSNSGHMRDVLAVHTVNHVLKTRDRVLKNNTRISKEQDADLEIRDQGFTRPKVLYLLPTRQACVRVLESITKLYEPEQQENKKRFLDAFSGPEDRSWEHKPTDFKELFGGNDDDMFRLGLKFTRKTIKYFAQFYTSDVILASPLGLRTIMDQADAKKRDYDFLSSIEVTIVDHADALIMQNWDHVEYILQHLNLQPKDAHGCDFSRVRTWYLDNNARHFRQLVMLSSFITPEINSVFSSHMQNVAGKIKVTPIYPGAITELSLPVSVKQTFSRFDSISPIKDPDARFKYFTTAVLSSLVRNVSSGRGKNNGGGTLIFIPSYLDFVRVRNHFATSTQTTNVSFGAISEYTEGPDVARARSHFMNGRHSVLLYTERMHHFRRNQIRGVKRIIMYGLPENPVFFEEIVSFLGLDPARVVEAAEGGVRALFSKWDALKLERIVGTRRVGNMLREKGGDTFTFV</sequence>
<reference evidence="15" key="1">
    <citation type="submission" date="2017-02" db="EMBL/GenBank/DDBJ databases">
        <authorList>
            <person name="Tafer H."/>
            <person name="Lopandic K."/>
        </authorList>
    </citation>
    <scope>NUCLEOTIDE SEQUENCE [LARGE SCALE GENOMIC DNA]</scope>
    <source>
        <strain evidence="15">CBS 366.77</strain>
    </source>
</reference>
<dbReference type="PANTHER" id="PTHR12933:SF0">
    <property type="entry name" value="U3 SMALL NUCLEOLAR RNA-ASSOCIATED PROTEIN 25 HOMOLOG"/>
    <property type="match status" value="1"/>
</dbReference>
<evidence type="ECO:0000313" key="15">
    <source>
        <dbReference type="Proteomes" id="UP000266188"/>
    </source>
</evidence>
<evidence type="ECO:0000256" key="6">
    <source>
        <dbReference type="ARBA" id="ARBA00022517"/>
    </source>
</evidence>
<proteinExistence type="inferred from homology"/>
<dbReference type="InterPro" id="IPR010678">
    <property type="entry name" value="UTP25"/>
</dbReference>
<feature type="domain" description="UTP25 C-terminal" evidence="12">
    <location>
        <begin position="532"/>
        <end position="727"/>
    </location>
</feature>
<keyword evidence="15" id="KW-1185">Reference proteome</keyword>
<evidence type="ECO:0000256" key="8">
    <source>
        <dbReference type="ARBA" id="ARBA00023242"/>
    </source>
</evidence>
<dbReference type="STRING" id="2070753.A0A3A2ZNF4"/>
<evidence type="ECO:0000256" key="2">
    <source>
        <dbReference type="ARBA" id="ARBA00004604"/>
    </source>
</evidence>
<dbReference type="PANTHER" id="PTHR12933">
    <property type="entry name" value="ORF PROTEIN-RELATED"/>
    <property type="match status" value="1"/>
</dbReference>
<evidence type="ECO:0000259" key="12">
    <source>
        <dbReference type="Pfam" id="PF06862"/>
    </source>
</evidence>
<dbReference type="GO" id="GO:0019843">
    <property type="term" value="F:rRNA binding"/>
    <property type="evidence" value="ECO:0007669"/>
    <property type="project" value="TreeGrafter"/>
</dbReference>
<accession>A0A3A2ZNF4</accession>
<dbReference type="InterPro" id="IPR053939">
    <property type="entry name" value="UTP25_C"/>
</dbReference>
<evidence type="ECO:0000256" key="5">
    <source>
        <dbReference type="ARBA" id="ARBA00015422"/>
    </source>
</evidence>
<keyword evidence="6 10" id="KW-0690">Ribosome biogenesis</keyword>
<evidence type="ECO:0000256" key="9">
    <source>
        <dbReference type="ARBA" id="ARBA00023274"/>
    </source>
</evidence>